<dbReference type="SUPFAM" id="SSF52047">
    <property type="entry name" value="RNI-like"/>
    <property type="match status" value="1"/>
</dbReference>
<protein>
    <recommendedName>
        <fullName evidence="2">F-box domain-containing protein</fullName>
    </recommendedName>
</protein>
<name>A0A6V1KJC2_HETAK</name>
<dbReference type="AlphaFoldDB" id="A0A6V1KJC2"/>
<gene>
    <name evidence="1" type="ORF">HAKA00212_LOCUS1763</name>
</gene>
<organism evidence="1">
    <name type="scientific">Heterosigma akashiwo</name>
    <name type="common">Chromophytic alga</name>
    <name type="synonym">Heterosigma carterae</name>
    <dbReference type="NCBI Taxonomy" id="2829"/>
    <lineage>
        <taxon>Eukaryota</taxon>
        <taxon>Sar</taxon>
        <taxon>Stramenopiles</taxon>
        <taxon>Ochrophyta</taxon>
        <taxon>Raphidophyceae</taxon>
        <taxon>Chattonellales</taxon>
        <taxon>Chattonellaceae</taxon>
        <taxon>Heterosigma</taxon>
    </lineage>
</organism>
<proteinExistence type="predicted"/>
<reference evidence="1" key="1">
    <citation type="submission" date="2021-01" db="EMBL/GenBank/DDBJ databases">
        <authorList>
            <person name="Corre E."/>
            <person name="Pelletier E."/>
            <person name="Niang G."/>
            <person name="Scheremetjew M."/>
            <person name="Finn R."/>
            <person name="Kale V."/>
            <person name="Holt S."/>
            <person name="Cochrane G."/>
            <person name="Meng A."/>
            <person name="Brown T."/>
            <person name="Cohen L."/>
        </authorList>
    </citation>
    <scope>NUCLEOTIDE SEQUENCE</scope>
    <source>
        <strain evidence="1">CCMP3107</strain>
    </source>
</reference>
<evidence type="ECO:0008006" key="2">
    <source>
        <dbReference type="Google" id="ProtNLM"/>
    </source>
</evidence>
<dbReference type="InterPro" id="IPR032675">
    <property type="entry name" value="LRR_dom_sf"/>
</dbReference>
<dbReference type="Gene3D" id="3.80.10.10">
    <property type="entry name" value="Ribonuclease Inhibitor"/>
    <property type="match status" value="1"/>
</dbReference>
<sequence>MLLINDDSGRFVKKSKSKNLQRIWKPLDLLEDQNVFSSVLQFCGCCWTSLRAVSKRFKDSVDSFLRLLVVRPGASKKMVLVLVGHAPKLSTIVLDGVDAVDNEVLHHIITKCNHLTYLSVAYCQNFDASVFRVKPNKLKVNIHGCWKLLSPHPMMSPITVIENQLLAFKATANVTSCAEGLEKALSYMSPSRKSQLEGLFSPVLQNRFQPLTSYKSFFMRKLDLTSRLVPGAGAAFLVSVDCGERVHDFLWLLSFERSIESLRGCWLTDLIYPIERPPVSVQEVAPL</sequence>
<dbReference type="EMBL" id="HBIU01004772">
    <property type="protein sequence ID" value="CAE0623099.1"/>
    <property type="molecule type" value="Transcribed_RNA"/>
</dbReference>
<accession>A0A6V1KJC2</accession>
<evidence type="ECO:0000313" key="1">
    <source>
        <dbReference type="EMBL" id="CAE0623099.1"/>
    </source>
</evidence>